<feature type="non-terminal residue" evidence="1">
    <location>
        <position position="140"/>
    </location>
</feature>
<sequence>MNPAERAAAILKARAEFNEKQAEKERRAEKDRLKRLDRETQKKSQDEERQKRKSESDQRRQRTRTISNEKVPEITGAREYAKYNQTHARALPARVEPASPQRNVHAQSKSDGSSKSLKKQWLAFIAWLRTRFLRMGKKVH</sequence>
<evidence type="ECO:0000313" key="2">
    <source>
        <dbReference type="Proteomes" id="UP001186974"/>
    </source>
</evidence>
<name>A0ACC3CVM3_9PEZI</name>
<accession>A0ACC3CVM3</accession>
<keyword evidence="2" id="KW-1185">Reference proteome</keyword>
<gene>
    <name evidence="1" type="ORF">LTS18_014332</name>
</gene>
<protein>
    <submittedName>
        <fullName evidence="1">Uncharacterized protein</fullName>
    </submittedName>
</protein>
<organism evidence="1 2">
    <name type="scientific">Coniosporium uncinatum</name>
    <dbReference type="NCBI Taxonomy" id="93489"/>
    <lineage>
        <taxon>Eukaryota</taxon>
        <taxon>Fungi</taxon>
        <taxon>Dikarya</taxon>
        <taxon>Ascomycota</taxon>
        <taxon>Pezizomycotina</taxon>
        <taxon>Dothideomycetes</taxon>
        <taxon>Dothideomycetes incertae sedis</taxon>
        <taxon>Coniosporium</taxon>
    </lineage>
</organism>
<proteinExistence type="predicted"/>
<dbReference type="Proteomes" id="UP001186974">
    <property type="component" value="Unassembled WGS sequence"/>
</dbReference>
<comment type="caution">
    <text evidence="1">The sequence shown here is derived from an EMBL/GenBank/DDBJ whole genome shotgun (WGS) entry which is preliminary data.</text>
</comment>
<dbReference type="EMBL" id="JAWDJW010010900">
    <property type="protein sequence ID" value="KAK3045203.1"/>
    <property type="molecule type" value="Genomic_DNA"/>
</dbReference>
<reference evidence="1" key="1">
    <citation type="submission" date="2024-09" db="EMBL/GenBank/DDBJ databases">
        <title>Black Yeasts Isolated from many extreme environments.</title>
        <authorList>
            <person name="Coleine C."/>
            <person name="Stajich J.E."/>
            <person name="Selbmann L."/>
        </authorList>
    </citation>
    <scope>NUCLEOTIDE SEQUENCE</scope>
    <source>
        <strain evidence="1">CCFEE 5737</strain>
    </source>
</reference>
<evidence type="ECO:0000313" key="1">
    <source>
        <dbReference type="EMBL" id="KAK3045203.1"/>
    </source>
</evidence>